<evidence type="ECO:0000313" key="2">
    <source>
        <dbReference type="Proteomes" id="UP001358586"/>
    </source>
</evidence>
<organism evidence="1 2">
    <name type="scientific">Gossypium arboreum</name>
    <name type="common">Tree cotton</name>
    <name type="synonym">Gossypium nanking</name>
    <dbReference type="NCBI Taxonomy" id="29729"/>
    <lineage>
        <taxon>Eukaryota</taxon>
        <taxon>Viridiplantae</taxon>
        <taxon>Streptophyta</taxon>
        <taxon>Embryophyta</taxon>
        <taxon>Tracheophyta</taxon>
        <taxon>Spermatophyta</taxon>
        <taxon>Magnoliopsida</taxon>
        <taxon>eudicotyledons</taxon>
        <taxon>Gunneridae</taxon>
        <taxon>Pentapetalae</taxon>
        <taxon>rosids</taxon>
        <taxon>malvids</taxon>
        <taxon>Malvales</taxon>
        <taxon>Malvaceae</taxon>
        <taxon>Malvoideae</taxon>
        <taxon>Gossypium</taxon>
    </lineage>
</organism>
<accession>A0ABR0NPS5</accession>
<gene>
    <name evidence="1" type="ORF">PVK06_030790</name>
</gene>
<keyword evidence="2" id="KW-1185">Reference proteome</keyword>
<comment type="caution">
    <text evidence="1">The sequence shown here is derived from an EMBL/GenBank/DDBJ whole genome shotgun (WGS) entry which is preliminary data.</text>
</comment>
<dbReference type="Proteomes" id="UP001358586">
    <property type="component" value="Chromosome 9"/>
</dbReference>
<evidence type="ECO:0000313" key="1">
    <source>
        <dbReference type="EMBL" id="KAK5803149.1"/>
    </source>
</evidence>
<sequence>MDHDLEDRVLMGEEENIFAHMIAKEALKANEGHYLDGGVSEHVRRALEKRRQRAPN</sequence>
<proteinExistence type="predicted"/>
<name>A0ABR0NPS5_GOSAR</name>
<dbReference type="EMBL" id="JARKNE010000009">
    <property type="protein sequence ID" value="KAK5803149.1"/>
    <property type="molecule type" value="Genomic_DNA"/>
</dbReference>
<reference evidence="1 2" key="1">
    <citation type="submission" date="2023-03" db="EMBL/GenBank/DDBJ databases">
        <title>WGS of Gossypium arboreum.</title>
        <authorList>
            <person name="Yu D."/>
        </authorList>
    </citation>
    <scope>NUCLEOTIDE SEQUENCE [LARGE SCALE GENOMIC DNA]</scope>
    <source>
        <tissue evidence="1">Leaf</tissue>
    </source>
</reference>
<protein>
    <submittedName>
        <fullName evidence="1">Uncharacterized protein</fullName>
    </submittedName>
</protein>